<dbReference type="EMBL" id="MU864087">
    <property type="protein sequence ID" value="KAK4194177.1"/>
    <property type="molecule type" value="Genomic_DNA"/>
</dbReference>
<comment type="similarity">
    <text evidence="5">Belongs to the SAT4 family.</text>
</comment>
<reference evidence="9" key="2">
    <citation type="submission" date="2023-05" db="EMBL/GenBank/DDBJ databases">
        <authorList>
            <consortium name="Lawrence Berkeley National Laboratory"/>
            <person name="Steindorff A."/>
            <person name="Hensen N."/>
            <person name="Bonometti L."/>
            <person name="Westerberg I."/>
            <person name="Brannstrom I.O."/>
            <person name="Guillou S."/>
            <person name="Cros-Aarteil S."/>
            <person name="Calhoun S."/>
            <person name="Haridas S."/>
            <person name="Kuo A."/>
            <person name="Mondo S."/>
            <person name="Pangilinan J."/>
            <person name="Riley R."/>
            <person name="Labutti K."/>
            <person name="Andreopoulos B."/>
            <person name="Lipzen A."/>
            <person name="Chen C."/>
            <person name="Yanf M."/>
            <person name="Daum C."/>
            <person name="Ng V."/>
            <person name="Clum A."/>
            <person name="Ohm R."/>
            <person name="Martin F."/>
            <person name="Silar P."/>
            <person name="Natvig D."/>
            <person name="Lalanne C."/>
            <person name="Gautier V."/>
            <person name="Ament-Velasquez S.L."/>
            <person name="Kruys A."/>
            <person name="Hutchinson M.I."/>
            <person name="Powell A.J."/>
            <person name="Barry K."/>
            <person name="Miller A.N."/>
            <person name="Grigoriev I.V."/>
            <person name="Debuchy R."/>
            <person name="Gladieux P."/>
            <person name="Thoren M.H."/>
            <person name="Johannesson H."/>
        </authorList>
    </citation>
    <scope>NUCLEOTIDE SEQUENCE</scope>
    <source>
        <strain evidence="9">CBS 315.58</strain>
    </source>
</reference>
<keyword evidence="10" id="KW-1185">Reference proteome</keyword>
<evidence type="ECO:0000256" key="2">
    <source>
        <dbReference type="ARBA" id="ARBA00022692"/>
    </source>
</evidence>
<gene>
    <name evidence="9" type="ORF">QBC40DRAFT_188806</name>
</gene>
<accession>A0AAN6X8S3</accession>
<dbReference type="AlphaFoldDB" id="A0AAN6X8S3"/>
<keyword evidence="2 7" id="KW-0812">Transmembrane</keyword>
<feature type="non-terminal residue" evidence="9">
    <location>
        <position position="1"/>
    </location>
</feature>
<feature type="transmembrane region" description="Helical" evidence="7">
    <location>
        <begin position="229"/>
        <end position="252"/>
    </location>
</feature>
<feature type="transmembrane region" description="Helical" evidence="7">
    <location>
        <begin position="197"/>
        <end position="217"/>
    </location>
</feature>
<name>A0AAN6X8S3_9PEZI</name>
<sequence length="315" mass="34711">LALAVLSVVARFYIRVSFGHGIKIDDYLILTSVVGLAVCGSLMLWVYIVAANGLWLVDEPVEGQLGLSGHDLDRITLYLKTIYGVAILYFAVSGTAKLGILLMYWRIFRSDNTFKILLPLIETLVFVWCLSGIIATVLNCIPVEKAWALPVNDERYCYNYNIFWLATGIVEVVLDIIILALPLASLQKLKIPLSSKLSAGGIFVVVTGIVKVVLGYSPMSPNPNQFKTVLWSTLHLTTAIICATLPIMDLVLRRIRNSRLVQLAIGSVLSTKKNTINNSSSKGFSRVSDREDRHYGGSRERNSGIPLRVVASQNA</sequence>
<evidence type="ECO:0000256" key="6">
    <source>
        <dbReference type="SAM" id="MobiDB-lite"/>
    </source>
</evidence>
<dbReference type="PANTHER" id="PTHR33048:SF47">
    <property type="entry name" value="INTEGRAL MEMBRANE PROTEIN-RELATED"/>
    <property type="match status" value="1"/>
</dbReference>
<comment type="caution">
    <text evidence="9">The sequence shown here is derived from an EMBL/GenBank/DDBJ whole genome shotgun (WGS) entry which is preliminary data.</text>
</comment>
<keyword evidence="3 7" id="KW-1133">Transmembrane helix</keyword>
<evidence type="ECO:0000256" key="1">
    <source>
        <dbReference type="ARBA" id="ARBA00004141"/>
    </source>
</evidence>
<evidence type="ECO:0000256" key="5">
    <source>
        <dbReference type="ARBA" id="ARBA00038359"/>
    </source>
</evidence>
<feature type="region of interest" description="Disordered" evidence="6">
    <location>
        <begin position="278"/>
        <end position="303"/>
    </location>
</feature>
<evidence type="ECO:0000256" key="4">
    <source>
        <dbReference type="ARBA" id="ARBA00023136"/>
    </source>
</evidence>
<evidence type="ECO:0000256" key="7">
    <source>
        <dbReference type="SAM" id="Phobius"/>
    </source>
</evidence>
<dbReference type="PANTHER" id="PTHR33048">
    <property type="entry name" value="PTH11-LIKE INTEGRAL MEMBRANE PROTEIN (AFU_ORTHOLOGUE AFUA_5G11245)"/>
    <property type="match status" value="1"/>
</dbReference>
<evidence type="ECO:0000259" key="8">
    <source>
        <dbReference type="Pfam" id="PF20684"/>
    </source>
</evidence>
<protein>
    <recommendedName>
        <fullName evidence="8">Rhodopsin domain-containing protein</fullName>
    </recommendedName>
</protein>
<comment type="subcellular location">
    <subcellularLocation>
        <location evidence="1">Membrane</location>
        <topology evidence="1">Multi-pass membrane protein</topology>
    </subcellularLocation>
</comment>
<feature type="transmembrane region" description="Helical" evidence="7">
    <location>
        <begin position="116"/>
        <end position="138"/>
    </location>
</feature>
<evidence type="ECO:0000313" key="10">
    <source>
        <dbReference type="Proteomes" id="UP001303160"/>
    </source>
</evidence>
<dbReference type="Pfam" id="PF20684">
    <property type="entry name" value="Fung_rhodopsin"/>
    <property type="match status" value="1"/>
</dbReference>
<organism evidence="9 10">
    <name type="scientific">Triangularia verruculosa</name>
    <dbReference type="NCBI Taxonomy" id="2587418"/>
    <lineage>
        <taxon>Eukaryota</taxon>
        <taxon>Fungi</taxon>
        <taxon>Dikarya</taxon>
        <taxon>Ascomycota</taxon>
        <taxon>Pezizomycotina</taxon>
        <taxon>Sordariomycetes</taxon>
        <taxon>Sordariomycetidae</taxon>
        <taxon>Sordariales</taxon>
        <taxon>Podosporaceae</taxon>
        <taxon>Triangularia</taxon>
    </lineage>
</organism>
<keyword evidence="4 7" id="KW-0472">Membrane</keyword>
<dbReference type="GO" id="GO:0016020">
    <property type="term" value="C:membrane"/>
    <property type="evidence" value="ECO:0007669"/>
    <property type="project" value="UniProtKB-SubCell"/>
</dbReference>
<reference evidence="9" key="1">
    <citation type="journal article" date="2023" name="Mol. Phylogenet. Evol.">
        <title>Genome-scale phylogeny and comparative genomics of the fungal order Sordariales.</title>
        <authorList>
            <person name="Hensen N."/>
            <person name="Bonometti L."/>
            <person name="Westerberg I."/>
            <person name="Brannstrom I.O."/>
            <person name="Guillou S."/>
            <person name="Cros-Aarteil S."/>
            <person name="Calhoun S."/>
            <person name="Haridas S."/>
            <person name="Kuo A."/>
            <person name="Mondo S."/>
            <person name="Pangilinan J."/>
            <person name="Riley R."/>
            <person name="LaButti K."/>
            <person name="Andreopoulos B."/>
            <person name="Lipzen A."/>
            <person name="Chen C."/>
            <person name="Yan M."/>
            <person name="Daum C."/>
            <person name="Ng V."/>
            <person name="Clum A."/>
            <person name="Steindorff A."/>
            <person name="Ohm R.A."/>
            <person name="Martin F."/>
            <person name="Silar P."/>
            <person name="Natvig D.O."/>
            <person name="Lalanne C."/>
            <person name="Gautier V."/>
            <person name="Ament-Velasquez S.L."/>
            <person name="Kruys A."/>
            <person name="Hutchinson M.I."/>
            <person name="Powell A.J."/>
            <person name="Barry K."/>
            <person name="Miller A.N."/>
            <person name="Grigoriev I.V."/>
            <person name="Debuchy R."/>
            <person name="Gladieux P."/>
            <person name="Hiltunen Thoren M."/>
            <person name="Johannesson H."/>
        </authorList>
    </citation>
    <scope>NUCLEOTIDE SEQUENCE</scope>
    <source>
        <strain evidence="9">CBS 315.58</strain>
    </source>
</reference>
<dbReference type="InterPro" id="IPR052337">
    <property type="entry name" value="SAT4-like"/>
</dbReference>
<feature type="transmembrane region" description="Helical" evidence="7">
    <location>
        <begin position="82"/>
        <end position="104"/>
    </location>
</feature>
<evidence type="ECO:0000313" key="9">
    <source>
        <dbReference type="EMBL" id="KAK4194177.1"/>
    </source>
</evidence>
<proteinExistence type="inferred from homology"/>
<feature type="domain" description="Rhodopsin" evidence="8">
    <location>
        <begin position="10"/>
        <end position="253"/>
    </location>
</feature>
<feature type="transmembrane region" description="Helical" evidence="7">
    <location>
        <begin position="158"/>
        <end position="185"/>
    </location>
</feature>
<feature type="transmembrane region" description="Helical" evidence="7">
    <location>
        <begin position="27"/>
        <end position="48"/>
    </location>
</feature>
<feature type="compositionally biased region" description="Basic and acidic residues" evidence="6">
    <location>
        <begin position="287"/>
        <end position="302"/>
    </location>
</feature>
<dbReference type="Proteomes" id="UP001303160">
    <property type="component" value="Unassembled WGS sequence"/>
</dbReference>
<evidence type="ECO:0000256" key="3">
    <source>
        <dbReference type="ARBA" id="ARBA00022989"/>
    </source>
</evidence>
<dbReference type="InterPro" id="IPR049326">
    <property type="entry name" value="Rhodopsin_dom_fungi"/>
</dbReference>